<evidence type="ECO:0008006" key="3">
    <source>
        <dbReference type="Google" id="ProtNLM"/>
    </source>
</evidence>
<dbReference type="Proteomes" id="UP000319716">
    <property type="component" value="Unassembled WGS sequence"/>
</dbReference>
<dbReference type="InterPro" id="IPR013325">
    <property type="entry name" value="RNA_pol_sigma_r2"/>
</dbReference>
<evidence type="ECO:0000313" key="2">
    <source>
        <dbReference type="Proteomes" id="UP000319716"/>
    </source>
</evidence>
<dbReference type="Gene3D" id="1.20.120.1810">
    <property type="match status" value="1"/>
</dbReference>
<gene>
    <name evidence="1" type="ORF">NBRC111894_4004</name>
</gene>
<accession>A0A4Y1ZHI9</accession>
<organism evidence="1 2">
    <name type="scientific">Sporolactobacillus inulinus</name>
    <dbReference type="NCBI Taxonomy" id="2078"/>
    <lineage>
        <taxon>Bacteria</taxon>
        <taxon>Bacillati</taxon>
        <taxon>Bacillota</taxon>
        <taxon>Bacilli</taxon>
        <taxon>Bacillales</taxon>
        <taxon>Sporolactobacillaceae</taxon>
        <taxon>Sporolactobacillus</taxon>
    </lineage>
</organism>
<name>A0A4Y1ZHI9_9BACL</name>
<dbReference type="GO" id="GO:0003700">
    <property type="term" value="F:DNA-binding transcription factor activity"/>
    <property type="evidence" value="ECO:0007669"/>
    <property type="project" value="InterPro"/>
</dbReference>
<sequence length="70" mass="8060">MELDRKTASKEPLLDDDEVKKLIKQSQAGDHDARDRLVQKNMRLVWSVVQRLSTAVMSRMICFRSAVLVC</sequence>
<dbReference type="GO" id="GO:0006352">
    <property type="term" value="P:DNA-templated transcription initiation"/>
    <property type="evidence" value="ECO:0007669"/>
    <property type="project" value="InterPro"/>
</dbReference>
<dbReference type="EMBL" id="BEXB01000049">
    <property type="protein sequence ID" value="GAY78450.1"/>
    <property type="molecule type" value="Genomic_DNA"/>
</dbReference>
<reference evidence="1 2" key="1">
    <citation type="submission" date="2017-11" db="EMBL/GenBank/DDBJ databases">
        <title>Draft Genome Sequence of Sporolactobacillus inulinus NBRC 111894 Isolated from Koso, a Japanese Sugar-Vegetable Fermented Beverage.</title>
        <authorList>
            <person name="Chiou T.Y."/>
            <person name="Oshima K."/>
            <person name="Suda W."/>
            <person name="Hattori M."/>
            <person name="Takahashi T."/>
        </authorList>
    </citation>
    <scope>NUCLEOTIDE SEQUENCE [LARGE SCALE GENOMIC DNA]</scope>
    <source>
        <strain evidence="1 2">NBRC111894</strain>
    </source>
</reference>
<protein>
    <recommendedName>
        <fullName evidence="3">RNA polymerase sigma factor RpoD</fullName>
    </recommendedName>
</protein>
<comment type="caution">
    <text evidence="1">The sequence shown here is derived from an EMBL/GenBank/DDBJ whole genome shotgun (WGS) entry which is preliminary data.</text>
</comment>
<dbReference type="AlphaFoldDB" id="A0A4Y1ZHI9"/>
<proteinExistence type="predicted"/>
<evidence type="ECO:0000313" key="1">
    <source>
        <dbReference type="EMBL" id="GAY78450.1"/>
    </source>
</evidence>
<dbReference type="SUPFAM" id="SSF88946">
    <property type="entry name" value="Sigma2 domain of RNA polymerase sigma factors"/>
    <property type="match status" value="1"/>
</dbReference>